<comment type="caution">
    <text evidence="2">The sequence shown here is derived from an EMBL/GenBank/DDBJ whole genome shotgun (WGS) entry which is preliminary data.</text>
</comment>
<reference evidence="2 3" key="1">
    <citation type="submission" date="2018-09" db="EMBL/GenBank/DDBJ databases">
        <title>A high-quality reference genome of wild soybean provides a powerful tool to mine soybean genomes.</title>
        <authorList>
            <person name="Xie M."/>
            <person name="Chung C.Y.L."/>
            <person name="Li M.-W."/>
            <person name="Wong F.-L."/>
            <person name="Chan T.-F."/>
            <person name="Lam H.-M."/>
        </authorList>
    </citation>
    <scope>NUCLEOTIDE SEQUENCE [LARGE SCALE GENOMIC DNA]</scope>
    <source>
        <strain evidence="3">cv. W05</strain>
        <tissue evidence="2">Hypocotyl of etiolated seedlings</tissue>
    </source>
</reference>
<evidence type="ECO:0000256" key="1">
    <source>
        <dbReference type="SAM" id="MobiDB-lite"/>
    </source>
</evidence>
<keyword evidence="3" id="KW-1185">Reference proteome</keyword>
<evidence type="ECO:0000313" key="2">
    <source>
        <dbReference type="EMBL" id="RZC23333.1"/>
    </source>
</evidence>
<organism evidence="2 3">
    <name type="scientific">Glycine soja</name>
    <name type="common">Wild soybean</name>
    <dbReference type="NCBI Taxonomy" id="3848"/>
    <lineage>
        <taxon>Eukaryota</taxon>
        <taxon>Viridiplantae</taxon>
        <taxon>Streptophyta</taxon>
        <taxon>Embryophyta</taxon>
        <taxon>Tracheophyta</taxon>
        <taxon>Spermatophyta</taxon>
        <taxon>Magnoliopsida</taxon>
        <taxon>eudicotyledons</taxon>
        <taxon>Gunneridae</taxon>
        <taxon>Pentapetalae</taxon>
        <taxon>rosids</taxon>
        <taxon>fabids</taxon>
        <taxon>Fabales</taxon>
        <taxon>Fabaceae</taxon>
        <taxon>Papilionoideae</taxon>
        <taxon>50 kb inversion clade</taxon>
        <taxon>NPAAA clade</taxon>
        <taxon>indigoferoid/millettioid clade</taxon>
        <taxon>Phaseoleae</taxon>
        <taxon>Glycine</taxon>
        <taxon>Glycine subgen. Soja</taxon>
    </lineage>
</organism>
<feature type="region of interest" description="Disordered" evidence="1">
    <location>
        <begin position="32"/>
        <end position="52"/>
    </location>
</feature>
<proteinExistence type="predicted"/>
<protein>
    <submittedName>
        <fullName evidence="2">Uncharacterized protein</fullName>
    </submittedName>
</protein>
<accession>A0A445LJE0</accession>
<sequence>MNATKIHGKQYQRISPYGLGSFPIQNIQHEVETNQPHIGRERRGHGNSIREDISDMGESETVFRVVLELGFPIRIVVELGSRALALNLGKDARASGPISALSIAGIYKFHIFDAASAIKHQLYNMGHEGEYPRADILDLSAENCQDFYSSTWLSSTLDSQKEKTENRKRESDYVKKKNCNILAVPISEEELKIRSELGMEIERDLEEEIKEGIYHLALRLHRIYQERKERSTKEACELDNDYQARAVSEVNISIRMEGATKVEIKEINKEEAEKGCAYSRNSRPQNVKEVKKVDWVKTLRAGSSPVCARRSSCVSSKNKDIKKLGTDDPNVFSNWKIHGGRGKNAGSTGLVKRNASVDKKILQLVWKV</sequence>
<dbReference type="AlphaFoldDB" id="A0A445LJE0"/>
<name>A0A445LJE0_GLYSO</name>
<dbReference type="Proteomes" id="UP000289340">
    <property type="component" value="Chromosome 2"/>
</dbReference>
<evidence type="ECO:0000313" key="3">
    <source>
        <dbReference type="Proteomes" id="UP000289340"/>
    </source>
</evidence>
<gene>
    <name evidence="2" type="ORF">D0Y65_002916</name>
</gene>
<dbReference type="EMBL" id="QZWG01000002">
    <property type="protein sequence ID" value="RZC23333.1"/>
    <property type="molecule type" value="Genomic_DNA"/>
</dbReference>